<dbReference type="Gene3D" id="3.40.50.300">
    <property type="entry name" value="P-loop containing nucleotide triphosphate hydrolases"/>
    <property type="match status" value="1"/>
</dbReference>
<keyword evidence="2" id="KW-0808">Transferase</keyword>
<dbReference type="PANTHER" id="PTHR11783">
    <property type="entry name" value="SULFOTRANSFERASE SULT"/>
    <property type="match status" value="1"/>
</dbReference>
<evidence type="ECO:0000256" key="1">
    <source>
        <dbReference type="ARBA" id="ARBA00005771"/>
    </source>
</evidence>
<feature type="domain" description="Sulfotransferase" evidence="3">
    <location>
        <begin position="65"/>
        <end position="334"/>
    </location>
</feature>
<dbReference type="Pfam" id="PF00685">
    <property type="entry name" value="Sulfotransfer_1"/>
    <property type="match status" value="1"/>
</dbReference>
<evidence type="ECO:0000313" key="4">
    <source>
        <dbReference type="EMBL" id="CAH0406364.1"/>
    </source>
</evidence>
<accession>A0ABN8BDD7</accession>
<keyword evidence="5" id="KW-1185">Reference proteome</keyword>
<organism evidence="4 5">
    <name type="scientific">Chilo suppressalis</name>
    <name type="common">Asiatic rice borer moth</name>
    <dbReference type="NCBI Taxonomy" id="168631"/>
    <lineage>
        <taxon>Eukaryota</taxon>
        <taxon>Metazoa</taxon>
        <taxon>Ecdysozoa</taxon>
        <taxon>Arthropoda</taxon>
        <taxon>Hexapoda</taxon>
        <taxon>Insecta</taxon>
        <taxon>Pterygota</taxon>
        <taxon>Neoptera</taxon>
        <taxon>Endopterygota</taxon>
        <taxon>Lepidoptera</taxon>
        <taxon>Glossata</taxon>
        <taxon>Ditrysia</taxon>
        <taxon>Pyraloidea</taxon>
        <taxon>Crambidae</taxon>
        <taxon>Crambinae</taxon>
        <taxon>Chilo</taxon>
    </lineage>
</organism>
<evidence type="ECO:0000256" key="2">
    <source>
        <dbReference type="ARBA" id="ARBA00022679"/>
    </source>
</evidence>
<name>A0ABN8BDD7_CHISP</name>
<protein>
    <recommendedName>
        <fullName evidence="3">Sulfotransferase domain-containing protein</fullName>
    </recommendedName>
</protein>
<sequence length="342" mass="40282">MSFENEYYPYEIIKLDPKERAEVFKLFSGASCLIDDFVRIGPKGYWLPHGFTDLAPKIYNMAVRPDDIWVTTYPKSGTTLLQELVWLVANNFDYAKAEAIPLVKRFPFIEFAMFLNSEKARTVLERDAKNKAMLKAINEVIDQVSSMQSQRYIKSHLPLSLLPPALLDTCRVMHVARDPRDVVVSYYHHNEFIQSRGYSGNFKQFWNLFIQNRLDWTPYFENVKEAWEKRNHPNMLFLFYEDILQDIPATIKRVAAFLGKTVTDEQLSRLSNHLSFDNFKKNKSVNMDALKDFVFVNKDKSFIRKGKAGGWHDYFDEEMMQQAQQWMEYNLRDTDLRFPTVK</sequence>
<comment type="similarity">
    <text evidence="1">Belongs to the sulfotransferase 1 family.</text>
</comment>
<proteinExistence type="inferred from homology"/>
<evidence type="ECO:0000259" key="3">
    <source>
        <dbReference type="Pfam" id="PF00685"/>
    </source>
</evidence>
<dbReference type="EMBL" id="OU963899">
    <property type="protein sequence ID" value="CAH0406364.1"/>
    <property type="molecule type" value="Genomic_DNA"/>
</dbReference>
<reference evidence="4" key="1">
    <citation type="submission" date="2021-12" db="EMBL/GenBank/DDBJ databases">
        <authorList>
            <person name="King R."/>
        </authorList>
    </citation>
    <scope>NUCLEOTIDE SEQUENCE</scope>
</reference>
<dbReference type="Proteomes" id="UP001153292">
    <property type="component" value="Chromosome 6"/>
</dbReference>
<gene>
    <name evidence="4" type="ORF">CHILSU_LOCUS9739</name>
</gene>
<dbReference type="InterPro" id="IPR000863">
    <property type="entry name" value="Sulfotransferase_dom"/>
</dbReference>
<dbReference type="SUPFAM" id="SSF52540">
    <property type="entry name" value="P-loop containing nucleoside triphosphate hydrolases"/>
    <property type="match status" value="1"/>
</dbReference>
<evidence type="ECO:0000313" key="5">
    <source>
        <dbReference type="Proteomes" id="UP001153292"/>
    </source>
</evidence>
<dbReference type="InterPro" id="IPR027417">
    <property type="entry name" value="P-loop_NTPase"/>
</dbReference>